<dbReference type="InterPro" id="IPR036703">
    <property type="entry name" value="MOB_kinase_act_sf"/>
</dbReference>
<dbReference type="VEuPathDB" id="TrichDB:TVAG_447000"/>
<name>A2E8Q8_TRIV3</name>
<dbReference type="OMA" id="ATCTQMT"/>
<dbReference type="Gene3D" id="1.20.140.30">
    <property type="entry name" value="MOB kinase activator"/>
    <property type="match status" value="1"/>
</dbReference>
<dbReference type="SMART" id="SM01388">
    <property type="entry name" value="Mob1_phocein"/>
    <property type="match status" value="1"/>
</dbReference>
<dbReference type="EMBL" id="DS113328">
    <property type="protein sequence ID" value="EAY10997.1"/>
    <property type="molecule type" value="Genomic_DNA"/>
</dbReference>
<dbReference type="InParanoid" id="A2E8Q8"/>
<dbReference type="Proteomes" id="UP000001542">
    <property type="component" value="Unassembled WGS sequence"/>
</dbReference>
<dbReference type="InterPro" id="IPR005301">
    <property type="entry name" value="MOB_kinase_act_fam"/>
</dbReference>
<dbReference type="Pfam" id="PF03637">
    <property type="entry name" value="Mob1_phocein"/>
    <property type="match status" value="1"/>
</dbReference>
<dbReference type="STRING" id="5722.A2E8Q8"/>
<dbReference type="GO" id="GO:0005737">
    <property type="term" value="C:cytoplasm"/>
    <property type="evidence" value="ECO:0000318"/>
    <property type="project" value="GO_Central"/>
</dbReference>
<dbReference type="eggNOG" id="KOG1852">
    <property type="taxonomic scope" value="Eukaryota"/>
</dbReference>
<dbReference type="SUPFAM" id="SSF101152">
    <property type="entry name" value="Mob1/phocein"/>
    <property type="match status" value="1"/>
</dbReference>
<dbReference type="AlphaFoldDB" id="A2E8Q8"/>
<protein>
    <submittedName>
        <fullName evidence="1">Mob1/phocein family protein</fullName>
    </submittedName>
</protein>
<proteinExistence type="predicted"/>
<dbReference type="VEuPathDB" id="TrichDB:TVAGG3_0343450"/>
<evidence type="ECO:0000313" key="2">
    <source>
        <dbReference type="Proteomes" id="UP000001542"/>
    </source>
</evidence>
<dbReference type="KEGG" id="tva:4768942"/>
<dbReference type="RefSeq" id="XP_001323220.1">
    <property type="nucleotide sequence ID" value="XM_001323185.1"/>
</dbReference>
<keyword evidence="2" id="KW-1185">Reference proteome</keyword>
<dbReference type="PANTHER" id="PTHR22599">
    <property type="entry name" value="MPS ONE BINDER KINASE ACTIVATOR-LIKE MOB"/>
    <property type="match status" value="1"/>
</dbReference>
<gene>
    <name evidence="1" type="ORF">TVAG_447000</name>
</gene>
<reference evidence="1" key="1">
    <citation type="submission" date="2006-10" db="EMBL/GenBank/DDBJ databases">
        <authorList>
            <person name="Amadeo P."/>
            <person name="Zhao Q."/>
            <person name="Wortman J."/>
            <person name="Fraser-Liggett C."/>
            <person name="Carlton J."/>
        </authorList>
    </citation>
    <scope>NUCLEOTIDE SEQUENCE</scope>
    <source>
        <strain evidence="1">G3</strain>
    </source>
</reference>
<organism evidence="1 2">
    <name type="scientific">Trichomonas vaginalis (strain ATCC PRA-98 / G3)</name>
    <dbReference type="NCBI Taxonomy" id="412133"/>
    <lineage>
        <taxon>Eukaryota</taxon>
        <taxon>Metamonada</taxon>
        <taxon>Parabasalia</taxon>
        <taxon>Trichomonadida</taxon>
        <taxon>Trichomonadidae</taxon>
        <taxon>Trichomonas</taxon>
    </lineage>
</organism>
<sequence>MKSFVNKPGTGKAEFNNVPFEEDPTEYRTVQYYIQALLKKYPNDIDRLVKCPEKLDKNSWIYASFRQFLKEINYFAYEHRFVSTAETMPKMQFTINGNFVECRSAAKNPPAPVPAIDYITQTVDMATVAILDQTKFPSGVINPDGLNLIMTYMRRLYRVFSYSYICHREVFDELEEKTHLCERFTRFAREFNLIQAQDIHIPDSYFEQKRNQEQQQQQQ</sequence>
<reference evidence="1" key="2">
    <citation type="journal article" date="2007" name="Science">
        <title>Draft genome sequence of the sexually transmitted pathogen Trichomonas vaginalis.</title>
        <authorList>
            <person name="Carlton J.M."/>
            <person name="Hirt R.P."/>
            <person name="Silva J.C."/>
            <person name="Delcher A.L."/>
            <person name="Schatz M."/>
            <person name="Zhao Q."/>
            <person name="Wortman J.R."/>
            <person name="Bidwell S.L."/>
            <person name="Alsmark U.C.M."/>
            <person name="Besteiro S."/>
            <person name="Sicheritz-Ponten T."/>
            <person name="Noel C.J."/>
            <person name="Dacks J.B."/>
            <person name="Foster P.G."/>
            <person name="Simillion C."/>
            <person name="Van de Peer Y."/>
            <person name="Miranda-Saavedra D."/>
            <person name="Barton G.J."/>
            <person name="Westrop G.D."/>
            <person name="Mueller S."/>
            <person name="Dessi D."/>
            <person name="Fiori P.L."/>
            <person name="Ren Q."/>
            <person name="Paulsen I."/>
            <person name="Zhang H."/>
            <person name="Bastida-Corcuera F.D."/>
            <person name="Simoes-Barbosa A."/>
            <person name="Brown M.T."/>
            <person name="Hayes R.D."/>
            <person name="Mukherjee M."/>
            <person name="Okumura C.Y."/>
            <person name="Schneider R."/>
            <person name="Smith A.J."/>
            <person name="Vanacova S."/>
            <person name="Villalvazo M."/>
            <person name="Haas B.J."/>
            <person name="Pertea M."/>
            <person name="Feldblyum T.V."/>
            <person name="Utterback T.R."/>
            <person name="Shu C.L."/>
            <person name="Osoegawa K."/>
            <person name="de Jong P.J."/>
            <person name="Hrdy I."/>
            <person name="Horvathova L."/>
            <person name="Zubacova Z."/>
            <person name="Dolezal P."/>
            <person name="Malik S.B."/>
            <person name="Logsdon J.M. Jr."/>
            <person name="Henze K."/>
            <person name="Gupta A."/>
            <person name="Wang C.C."/>
            <person name="Dunne R.L."/>
            <person name="Upcroft J.A."/>
            <person name="Upcroft P."/>
            <person name="White O."/>
            <person name="Salzberg S.L."/>
            <person name="Tang P."/>
            <person name="Chiu C.-H."/>
            <person name="Lee Y.-S."/>
            <person name="Embley T.M."/>
            <person name="Coombs G.H."/>
            <person name="Mottram J.C."/>
            <person name="Tachezy J."/>
            <person name="Fraser-Liggett C.M."/>
            <person name="Johnson P.J."/>
        </authorList>
    </citation>
    <scope>NUCLEOTIDE SEQUENCE [LARGE SCALE GENOMIC DNA]</scope>
    <source>
        <strain evidence="1">G3</strain>
    </source>
</reference>
<accession>A2E8Q8</accession>
<dbReference type="OrthoDB" id="184876at2759"/>
<dbReference type="SMR" id="A2E8Q8"/>
<evidence type="ECO:0000313" key="1">
    <source>
        <dbReference type="EMBL" id="EAY10997.1"/>
    </source>
</evidence>